<evidence type="ECO:0000256" key="4">
    <source>
        <dbReference type="ARBA" id="ARBA00023088"/>
    </source>
</evidence>
<feature type="region of interest" description="Disordered" evidence="5">
    <location>
        <begin position="55"/>
        <end position="111"/>
    </location>
</feature>
<evidence type="ECO:0000256" key="3">
    <source>
        <dbReference type="ARBA" id="ARBA00022729"/>
    </source>
</evidence>
<evidence type="ECO:0000256" key="7">
    <source>
        <dbReference type="SAM" id="SignalP"/>
    </source>
</evidence>
<dbReference type="EMBL" id="CP045119">
    <property type="protein sequence ID" value="QIN84095.1"/>
    <property type="molecule type" value="Genomic_DNA"/>
</dbReference>
<keyword evidence="10" id="KW-1185">Reference proteome</keyword>
<feature type="domain" description="Gram-positive cocci surface proteins LPxTG" evidence="8">
    <location>
        <begin position="118"/>
        <end position="148"/>
    </location>
</feature>
<reference evidence="9 10" key="1">
    <citation type="submission" date="2019-10" db="EMBL/GenBank/DDBJ databases">
        <title>Rubrobacter sp nov SCSIO 52090 isolated from a deep-sea sediment in the South China Sea.</title>
        <authorList>
            <person name="Chen R.W."/>
        </authorList>
    </citation>
    <scope>NUCLEOTIDE SEQUENCE [LARGE SCALE GENOMIC DNA]</scope>
    <source>
        <strain evidence="9 10">SCSIO 52909</strain>
    </source>
</reference>
<feature type="compositionally biased region" description="Low complexity" evidence="5">
    <location>
        <begin position="74"/>
        <end position="100"/>
    </location>
</feature>
<evidence type="ECO:0000256" key="5">
    <source>
        <dbReference type="SAM" id="MobiDB-lite"/>
    </source>
</evidence>
<name>A0A6G8QC71_9ACTN</name>
<keyword evidence="1" id="KW-0134">Cell wall</keyword>
<accession>A0A6G8QC71</accession>
<evidence type="ECO:0000259" key="8">
    <source>
        <dbReference type="PROSITE" id="PS50847"/>
    </source>
</evidence>
<evidence type="ECO:0000256" key="2">
    <source>
        <dbReference type="ARBA" id="ARBA00022525"/>
    </source>
</evidence>
<keyword evidence="6" id="KW-1133">Transmembrane helix</keyword>
<dbReference type="AlphaFoldDB" id="A0A6G8QC71"/>
<organism evidence="9 10">
    <name type="scientific">Rubrobacter tropicus</name>
    <dbReference type="NCBI Taxonomy" id="2653851"/>
    <lineage>
        <taxon>Bacteria</taxon>
        <taxon>Bacillati</taxon>
        <taxon>Actinomycetota</taxon>
        <taxon>Rubrobacteria</taxon>
        <taxon>Rubrobacterales</taxon>
        <taxon>Rubrobacteraceae</taxon>
        <taxon>Rubrobacter</taxon>
    </lineage>
</organism>
<feature type="chain" id="PRO_5038430422" description="Gram-positive cocci surface proteins LPxTG domain-containing protein" evidence="7">
    <location>
        <begin position="24"/>
        <end position="148"/>
    </location>
</feature>
<dbReference type="KEGG" id="rub:GBA63_16670"/>
<evidence type="ECO:0000256" key="6">
    <source>
        <dbReference type="SAM" id="Phobius"/>
    </source>
</evidence>
<feature type="signal peptide" evidence="7">
    <location>
        <begin position="1"/>
        <end position="23"/>
    </location>
</feature>
<keyword evidence="3 7" id="KW-0732">Signal</keyword>
<feature type="transmembrane region" description="Helical" evidence="6">
    <location>
        <begin position="128"/>
        <end position="145"/>
    </location>
</feature>
<keyword evidence="4" id="KW-0572">Peptidoglycan-anchor</keyword>
<dbReference type="InterPro" id="IPR019931">
    <property type="entry name" value="LPXTG_anchor"/>
</dbReference>
<gene>
    <name evidence="9" type="ORF">GBA63_16670</name>
</gene>
<dbReference type="Proteomes" id="UP000501452">
    <property type="component" value="Chromosome"/>
</dbReference>
<protein>
    <recommendedName>
        <fullName evidence="8">Gram-positive cocci surface proteins LPxTG domain-containing protein</fullName>
    </recommendedName>
</protein>
<keyword evidence="2" id="KW-0964">Secreted</keyword>
<dbReference type="RefSeq" id="WP_166177950.1">
    <property type="nucleotide sequence ID" value="NZ_CP045119.1"/>
</dbReference>
<evidence type="ECO:0000256" key="1">
    <source>
        <dbReference type="ARBA" id="ARBA00022512"/>
    </source>
</evidence>
<keyword evidence="6" id="KW-0812">Transmembrane</keyword>
<evidence type="ECO:0000313" key="10">
    <source>
        <dbReference type="Proteomes" id="UP000501452"/>
    </source>
</evidence>
<dbReference type="PROSITE" id="PS50847">
    <property type="entry name" value="GRAM_POS_ANCHORING"/>
    <property type="match status" value="1"/>
</dbReference>
<evidence type="ECO:0000313" key="9">
    <source>
        <dbReference type="EMBL" id="QIN84095.1"/>
    </source>
</evidence>
<keyword evidence="6" id="KW-0472">Membrane</keyword>
<proteinExistence type="predicted"/>
<sequence length="148" mass="14531">MRGLKLLLVSLTMLFVFCAPTFAQSVPAASQYDPGSCVPEAGVACAQSIEDGVRDIAGNTEQGTDAVNDAMNDAAEASASPEAVPPAETDGSPDSASSSGTTGGDAAGDGDLASIAELPETGGVSPTLAGPGLLLVAGGLLVLGVRRR</sequence>